<comment type="caution">
    <text evidence="2">The sequence shown here is derived from an EMBL/GenBank/DDBJ whole genome shotgun (WGS) entry which is preliminary data.</text>
</comment>
<protein>
    <recommendedName>
        <fullName evidence="4">3D domain-containing protein</fullName>
    </recommendedName>
</protein>
<evidence type="ECO:0008006" key="4">
    <source>
        <dbReference type="Google" id="ProtNLM"/>
    </source>
</evidence>
<proteinExistence type="predicted"/>
<dbReference type="CDD" id="cd22784">
    <property type="entry name" value="DPBB_MltA_YuiC-like"/>
    <property type="match status" value="1"/>
</dbReference>
<evidence type="ECO:0000313" key="2">
    <source>
        <dbReference type="EMBL" id="KKR04261.1"/>
    </source>
</evidence>
<organism evidence="2 3">
    <name type="scientific">Candidatus Uhrbacteria bacterium GW2011_GWF2_39_13</name>
    <dbReference type="NCBI Taxonomy" id="1618995"/>
    <lineage>
        <taxon>Bacteria</taxon>
        <taxon>Candidatus Uhriibacteriota</taxon>
    </lineage>
</organism>
<evidence type="ECO:0000256" key="1">
    <source>
        <dbReference type="SAM" id="Phobius"/>
    </source>
</evidence>
<dbReference type="AlphaFoldDB" id="A0A0G0MV05"/>
<reference evidence="2 3" key="1">
    <citation type="journal article" date="2015" name="Nature">
        <title>rRNA introns, odd ribosomes, and small enigmatic genomes across a large radiation of phyla.</title>
        <authorList>
            <person name="Brown C.T."/>
            <person name="Hug L.A."/>
            <person name="Thomas B.C."/>
            <person name="Sharon I."/>
            <person name="Castelle C.J."/>
            <person name="Singh A."/>
            <person name="Wilkins M.J."/>
            <person name="Williams K.H."/>
            <person name="Banfield J.F."/>
        </authorList>
    </citation>
    <scope>NUCLEOTIDE SEQUENCE [LARGE SCALE GENOMIC DNA]</scope>
</reference>
<evidence type="ECO:0000313" key="3">
    <source>
        <dbReference type="Proteomes" id="UP000033935"/>
    </source>
</evidence>
<keyword evidence="1" id="KW-1133">Transmembrane helix</keyword>
<keyword evidence="1" id="KW-0472">Membrane</keyword>
<sequence>MLNKTITQFNRIWDEDVYYSRTALTGIYQFLVRLEILFKPIRRQSINISTLVFILVATAYLLFPKLTNADMELEQVVLDDETISMIVSSMQNETTDYGRLPRSEDAPARDYFKIPLTAYTSDPAQTDDTPCITASGLDVCARNEENVVAANFLPIGTRVRIPELYGDRVFYVEDRMNVRYHYKMDIWMKDLQNAKTFGVKYATVEVF</sequence>
<name>A0A0G0MV05_9BACT</name>
<dbReference type="Proteomes" id="UP000033935">
    <property type="component" value="Unassembled WGS sequence"/>
</dbReference>
<feature type="transmembrane region" description="Helical" evidence="1">
    <location>
        <begin position="46"/>
        <end position="63"/>
    </location>
</feature>
<keyword evidence="1" id="KW-0812">Transmembrane</keyword>
<dbReference type="EMBL" id="LBWG01000010">
    <property type="protein sequence ID" value="KKR04261.1"/>
    <property type="molecule type" value="Genomic_DNA"/>
</dbReference>
<accession>A0A0G0MV05</accession>
<gene>
    <name evidence="2" type="ORF">UT30_C0010G0025</name>
</gene>